<dbReference type="KEGG" id="cok:COCCU_00485"/>
<evidence type="ECO:0000259" key="2">
    <source>
        <dbReference type="SMART" id="SM00829"/>
    </source>
</evidence>
<dbReference type="FunFam" id="3.40.50.720:FF:000121">
    <property type="entry name" value="Prostaglandin reductase 2"/>
    <property type="match status" value="1"/>
</dbReference>
<gene>
    <name evidence="3" type="primary">yfmJ</name>
    <name evidence="3" type="ORF">COCCU_00485</name>
</gene>
<evidence type="ECO:0000256" key="1">
    <source>
        <dbReference type="ARBA" id="ARBA00023002"/>
    </source>
</evidence>
<dbReference type="InterPro" id="IPR013149">
    <property type="entry name" value="ADH-like_C"/>
</dbReference>
<dbReference type="Pfam" id="PF00107">
    <property type="entry name" value="ADH_zinc_N"/>
    <property type="match status" value="1"/>
</dbReference>
<dbReference type="Gene3D" id="3.90.180.10">
    <property type="entry name" value="Medium-chain alcohol dehydrogenases, catalytic domain"/>
    <property type="match status" value="1"/>
</dbReference>
<dbReference type="RefSeq" id="WP_156229676.1">
    <property type="nucleotide sequence ID" value="NZ_CP046455.1"/>
</dbReference>
<keyword evidence="4" id="KW-1185">Reference proteome</keyword>
<dbReference type="GO" id="GO:0016628">
    <property type="term" value="F:oxidoreductase activity, acting on the CH-CH group of donors, NAD or NADP as acceptor"/>
    <property type="evidence" value="ECO:0007669"/>
    <property type="project" value="InterPro"/>
</dbReference>
<dbReference type="Gene3D" id="3.40.50.720">
    <property type="entry name" value="NAD(P)-binding Rossmann-like Domain"/>
    <property type="match status" value="1"/>
</dbReference>
<dbReference type="SMART" id="SM00829">
    <property type="entry name" value="PKS_ER"/>
    <property type="match status" value="1"/>
</dbReference>
<dbReference type="InterPro" id="IPR045010">
    <property type="entry name" value="MDR_fam"/>
</dbReference>
<dbReference type="InterPro" id="IPR036291">
    <property type="entry name" value="NAD(P)-bd_dom_sf"/>
</dbReference>
<dbReference type="CDD" id="cd05288">
    <property type="entry name" value="PGDH"/>
    <property type="match status" value="1"/>
</dbReference>
<dbReference type="AlphaFoldDB" id="A0A6B8W3T2"/>
<name>A0A6B8W3T2_9CORY</name>
<protein>
    <submittedName>
        <fullName evidence="3">NADP-dependent oxidoreductase YfmJ</fullName>
        <ecNumber evidence="3">1.-.-.-</ecNumber>
    </submittedName>
</protein>
<dbReference type="SUPFAM" id="SSF50129">
    <property type="entry name" value="GroES-like"/>
    <property type="match status" value="1"/>
</dbReference>
<dbReference type="InterPro" id="IPR020843">
    <property type="entry name" value="ER"/>
</dbReference>
<dbReference type="EMBL" id="CP046455">
    <property type="protein sequence ID" value="QGU06065.1"/>
    <property type="molecule type" value="Genomic_DNA"/>
</dbReference>
<sequence length="336" mass="36252">MTDSLSTQIELASRPQGMPELKNFRTVQIELPDLLEGEVRVRNEYISVDPYMRGRMSGAKSYIPPFELGETMGGGAVGTVIESRAAELPVGTLVSSAHGWRDIAQGQAAEFSPRPALEGVSPSLYLGLLGMPGLTAYVGLRGIAELREGDVLFVSGAAGAVGSAVGQFARLMGASRVIGSAGSEEKTELLKQKYGFDTVINYKKGPIRQQLTHAASEGIDVYFDNVGGDHLEAALDVLKPHGRVALCGAISQYNNEKPEPGPDNLGQIVMKKLKLQGFIVGDHLEYREEFETVVGEWFRQGRISYDETVVEGIEEAPRAFIELLQGGNIGKMVVKV</sequence>
<reference evidence="3 4" key="1">
    <citation type="submission" date="2019-11" db="EMBL/GenBank/DDBJ databases">
        <title>Complete genome sequence of Corynebacterium kalinowskii 1959, a novel Corynebacterium species isolated from soil of a small paddock in Vilsendorf, Germany.</title>
        <authorList>
            <person name="Schaffert L."/>
            <person name="Ruwe M."/>
            <person name="Milse J."/>
            <person name="Hanuschka K."/>
            <person name="Ortseifen V."/>
            <person name="Droste J."/>
            <person name="Brandt D."/>
            <person name="Schlueter L."/>
            <person name="Kutter Y."/>
            <person name="Vinke S."/>
            <person name="Viehoefer P."/>
            <person name="Jacob L."/>
            <person name="Luebke N.-C."/>
            <person name="Schulte-Berndt E."/>
            <person name="Hain C."/>
            <person name="Linder M."/>
            <person name="Schmidt P."/>
            <person name="Wollenschlaeger L."/>
            <person name="Luttermann T."/>
            <person name="Thieme E."/>
            <person name="Hassa J."/>
            <person name="Haak M."/>
            <person name="Wittchen M."/>
            <person name="Mentz A."/>
            <person name="Persicke M."/>
            <person name="Busche T."/>
            <person name="Ruckert C."/>
        </authorList>
    </citation>
    <scope>NUCLEOTIDE SEQUENCE [LARGE SCALE GENOMIC DNA]</scope>
    <source>
        <strain evidence="3 4">2039</strain>
    </source>
</reference>
<accession>A0A6B8W3T2</accession>
<feature type="domain" description="Enoyl reductase (ER)" evidence="2">
    <location>
        <begin position="17"/>
        <end position="334"/>
    </location>
</feature>
<proteinExistence type="predicted"/>
<dbReference type="PANTHER" id="PTHR43205">
    <property type="entry name" value="PROSTAGLANDIN REDUCTASE"/>
    <property type="match status" value="1"/>
</dbReference>
<keyword evidence="1 3" id="KW-0560">Oxidoreductase</keyword>
<dbReference type="InterPro" id="IPR011032">
    <property type="entry name" value="GroES-like_sf"/>
</dbReference>
<dbReference type="Proteomes" id="UP000424462">
    <property type="component" value="Chromosome"/>
</dbReference>
<evidence type="ECO:0000313" key="3">
    <source>
        <dbReference type="EMBL" id="QGU06065.1"/>
    </source>
</evidence>
<dbReference type="Pfam" id="PF16884">
    <property type="entry name" value="ADH_N_2"/>
    <property type="match status" value="1"/>
</dbReference>
<dbReference type="EC" id="1.-.-.-" evidence="3"/>
<dbReference type="PANTHER" id="PTHR43205:SF7">
    <property type="entry name" value="PROSTAGLANDIN REDUCTASE 1"/>
    <property type="match status" value="1"/>
</dbReference>
<dbReference type="SUPFAM" id="SSF51735">
    <property type="entry name" value="NAD(P)-binding Rossmann-fold domains"/>
    <property type="match status" value="1"/>
</dbReference>
<dbReference type="InterPro" id="IPR041694">
    <property type="entry name" value="ADH_N_2"/>
</dbReference>
<organism evidence="3 4">
    <name type="scientific">Corynebacterium occultum</name>
    <dbReference type="NCBI Taxonomy" id="2675219"/>
    <lineage>
        <taxon>Bacteria</taxon>
        <taxon>Bacillati</taxon>
        <taxon>Actinomycetota</taxon>
        <taxon>Actinomycetes</taxon>
        <taxon>Mycobacteriales</taxon>
        <taxon>Corynebacteriaceae</taxon>
        <taxon>Corynebacterium</taxon>
    </lineage>
</organism>
<evidence type="ECO:0000313" key="4">
    <source>
        <dbReference type="Proteomes" id="UP000424462"/>
    </source>
</evidence>